<dbReference type="OrthoDB" id="515841at2759"/>
<protein>
    <recommendedName>
        <fullName evidence="2">Myb-like domain-containing protein</fullName>
    </recommendedName>
</protein>
<feature type="compositionally biased region" description="Basic residues" evidence="1">
    <location>
        <begin position="24"/>
        <end position="33"/>
    </location>
</feature>
<feature type="region of interest" description="Disordered" evidence="1">
    <location>
        <begin position="321"/>
        <end position="357"/>
    </location>
</feature>
<dbReference type="SMART" id="SM00717">
    <property type="entry name" value="SANT"/>
    <property type="match status" value="1"/>
</dbReference>
<dbReference type="RefSeq" id="XP_005651082.1">
    <property type="nucleotide sequence ID" value="XM_005651025.1"/>
</dbReference>
<feature type="region of interest" description="Disordered" evidence="1">
    <location>
        <begin position="1"/>
        <end position="152"/>
    </location>
</feature>
<gene>
    <name evidence="3" type="ORF">COCSUDRAFT_59065</name>
</gene>
<organism evidence="3 4">
    <name type="scientific">Coccomyxa subellipsoidea (strain C-169)</name>
    <name type="common">Green microalga</name>
    <dbReference type="NCBI Taxonomy" id="574566"/>
    <lineage>
        <taxon>Eukaryota</taxon>
        <taxon>Viridiplantae</taxon>
        <taxon>Chlorophyta</taxon>
        <taxon>core chlorophytes</taxon>
        <taxon>Trebouxiophyceae</taxon>
        <taxon>Trebouxiophyceae incertae sedis</taxon>
        <taxon>Coccomyxaceae</taxon>
        <taxon>Coccomyxa</taxon>
        <taxon>Coccomyxa subellipsoidea</taxon>
    </lineage>
</organism>
<dbReference type="CDD" id="cd11660">
    <property type="entry name" value="SANT_TRF"/>
    <property type="match status" value="1"/>
</dbReference>
<dbReference type="Gene3D" id="1.10.246.220">
    <property type="match status" value="1"/>
</dbReference>
<accession>I0Z7B9</accession>
<dbReference type="SUPFAM" id="SSF46689">
    <property type="entry name" value="Homeodomain-like"/>
    <property type="match status" value="1"/>
</dbReference>
<dbReference type="PANTHER" id="PTHR46993">
    <property type="entry name" value="MYB TRANSCRIPTION FACTOR"/>
    <property type="match status" value="1"/>
</dbReference>
<proteinExistence type="predicted"/>
<reference evidence="3 4" key="1">
    <citation type="journal article" date="2012" name="Genome Biol.">
        <title>The genome of the polar eukaryotic microalga coccomyxa subellipsoidea reveals traits of cold adaptation.</title>
        <authorList>
            <person name="Blanc G."/>
            <person name="Agarkova I."/>
            <person name="Grimwood J."/>
            <person name="Kuo A."/>
            <person name="Brueggeman A."/>
            <person name="Dunigan D."/>
            <person name="Gurnon J."/>
            <person name="Ladunga I."/>
            <person name="Lindquist E."/>
            <person name="Lucas S."/>
            <person name="Pangilinan J."/>
            <person name="Proschold T."/>
            <person name="Salamov A."/>
            <person name="Schmutz J."/>
            <person name="Weeks D."/>
            <person name="Yamada T."/>
            <person name="Claverie J.M."/>
            <person name="Grigoriev I."/>
            <person name="Van Etten J."/>
            <person name="Lomsadze A."/>
            <person name="Borodovsky M."/>
        </authorList>
    </citation>
    <scope>NUCLEOTIDE SEQUENCE [LARGE SCALE GENOMIC DNA]</scope>
    <source>
        <strain evidence="3 4">C-169</strain>
    </source>
</reference>
<evidence type="ECO:0000313" key="4">
    <source>
        <dbReference type="Proteomes" id="UP000007264"/>
    </source>
</evidence>
<dbReference type="Proteomes" id="UP000007264">
    <property type="component" value="Unassembled WGS sequence"/>
</dbReference>
<evidence type="ECO:0000259" key="2">
    <source>
        <dbReference type="SMART" id="SM00717"/>
    </source>
</evidence>
<feature type="compositionally biased region" description="Basic and acidic residues" evidence="1">
    <location>
        <begin position="34"/>
        <end position="49"/>
    </location>
</feature>
<keyword evidence="4" id="KW-1185">Reference proteome</keyword>
<feature type="compositionally biased region" description="Acidic residues" evidence="1">
    <location>
        <begin position="52"/>
        <end position="62"/>
    </location>
</feature>
<dbReference type="Pfam" id="PF00249">
    <property type="entry name" value="Myb_DNA-binding"/>
    <property type="match status" value="1"/>
</dbReference>
<evidence type="ECO:0000313" key="3">
    <source>
        <dbReference type="EMBL" id="EIE26538.1"/>
    </source>
</evidence>
<evidence type="ECO:0000256" key="1">
    <source>
        <dbReference type="SAM" id="MobiDB-lite"/>
    </source>
</evidence>
<dbReference type="InterPro" id="IPR009057">
    <property type="entry name" value="Homeodomain-like_sf"/>
</dbReference>
<dbReference type="EMBL" id="AGSI01000002">
    <property type="protein sequence ID" value="EIE26538.1"/>
    <property type="molecule type" value="Genomic_DNA"/>
</dbReference>
<dbReference type="PANTHER" id="PTHR46993:SF6">
    <property type="entry name" value="MYB TRANSCRIPTION FACTOR"/>
    <property type="match status" value="1"/>
</dbReference>
<dbReference type="KEGG" id="csl:COCSUDRAFT_59065"/>
<dbReference type="eggNOG" id="ENOG502SBUF">
    <property type="taxonomic scope" value="Eukaryota"/>
</dbReference>
<dbReference type="InterPro" id="IPR001005">
    <property type="entry name" value="SANT/Myb"/>
</dbReference>
<dbReference type="GeneID" id="17044548"/>
<comment type="caution">
    <text evidence="3">The sequence shown here is derived from an EMBL/GenBank/DDBJ whole genome shotgun (WGS) entry which is preliminary data.</text>
</comment>
<sequence length="444" mass="48176">MRTRNAVYQPTEALETETKSHEKLKAKRAKKKKMGADLLRKREAKKAAEQAEQAELDTDTTEEASASPKRGRGRPRKSLATIAAPFRAPITSVGPSSPGGPSLPQRPAPASPSVRQAREPPQQPTGGGSGAVRQLAAAAARPQHVPTWGLAQDAARKKAEDAAVEVARQSGRYVDVAVHSFITEIPPSRLAVPEDATINFLRRQIQYRVEELGTHMPADALEVQVKDTWGTLTPTTSFTATGAEKTVRSYGLVPGQQHHIWVIVVDDTAARDQRAATAALIDMPGAPTPWPSRLAPAAAGSPVPARRFTEPAQHAVAQYQAELSPARPARAPDAAANPATESPGRRRQKNKRWSDEERDALINGVTILGTGHWAAILDRYTTIFAPGRNSVDIKDKWRNLVKLAQQKREARGGTLPREQVVKILEVIHREEHPDSEPEDAPDGA</sequence>
<feature type="compositionally biased region" description="Low complexity" evidence="1">
    <location>
        <begin position="325"/>
        <end position="339"/>
    </location>
</feature>
<dbReference type="AlphaFoldDB" id="I0Z7B9"/>
<feature type="domain" description="Myb-like" evidence="2">
    <location>
        <begin position="349"/>
        <end position="403"/>
    </location>
</feature>
<name>I0Z7B9_COCSC</name>